<organism evidence="2 3">
    <name type="scientific">Rhodamnia argentea</name>
    <dbReference type="NCBI Taxonomy" id="178133"/>
    <lineage>
        <taxon>Eukaryota</taxon>
        <taxon>Viridiplantae</taxon>
        <taxon>Streptophyta</taxon>
        <taxon>Embryophyta</taxon>
        <taxon>Tracheophyta</taxon>
        <taxon>Spermatophyta</taxon>
        <taxon>Magnoliopsida</taxon>
        <taxon>eudicotyledons</taxon>
        <taxon>Gunneridae</taxon>
        <taxon>Pentapetalae</taxon>
        <taxon>rosids</taxon>
        <taxon>malvids</taxon>
        <taxon>Myrtales</taxon>
        <taxon>Myrtaceae</taxon>
        <taxon>Myrtoideae</taxon>
        <taxon>Myrteae</taxon>
        <taxon>Australasian group</taxon>
        <taxon>Rhodamnia</taxon>
    </lineage>
</organism>
<dbReference type="KEGG" id="rarg:115728264"/>
<evidence type="ECO:0000313" key="2">
    <source>
        <dbReference type="Proteomes" id="UP000827889"/>
    </source>
</evidence>
<feature type="region of interest" description="Disordered" evidence="1">
    <location>
        <begin position="1"/>
        <end position="63"/>
    </location>
</feature>
<feature type="compositionally biased region" description="Polar residues" evidence="1">
    <location>
        <begin position="1"/>
        <end position="12"/>
    </location>
</feature>
<evidence type="ECO:0000256" key="1">
    <source>
        <dbReference type="SAM" id="MobiDB-lite"/>
    </source>
</evidence>
<gene>
    <name evidence="3" type="primary">LOC115728264</name>
</gene>
<dbReference type="PANTHER" id="PTHR35286:SF1">
    <property type="entry name" value="EXPRESSED PROTEIN"/>
    <property type="match status" value="1"/>
</dbReference>
<sequence length="183" mass="19802">MTTATTPSNSSAHHLDSLAPSPPPPGTQSLNGPSESDARPFPCRDSLADPSMEDLRCGERGSSRAWVAEQERGIEREIVRTICSGNADSLKPNSGKAVAVGEHYICVSFHDGVDPSYRTWEWHGHVMALDGNNGYVPEHIYGNYLERVDAAGLYGEEDEDGTEDSGIPIVLGNVNLRIIHFGI</sequence>
<protein>
    <submittedName>
        <fullName evidence="3">Uncharacterized protein LOC115728264 isoform X1</fullName>
    </submittedName>
</protein>
<dbReference type="RefSeq" id="XP_030514469.2">
    <property type="nucleotide sequence ID" value="XM_030658609.2"/>
</dbReference>
<feature type="compositionally biased region" description="Basic and acidic residues" evidence="1">
    <location>
        <begin position="53"/>
        <end position="62"/>
    </location>
</feature>
<reference evidence="3" key="1">
    <citation type="submission" date="2025-08" db="UniProtKB">
        <authorList>
            <consortium name="RefSeq"/>
        </authorList>
    </citation>
    <scope>IDENTIFICATION</scope>
    <source>
        <tissue evidence="3">Leaf</tissue>
    </source>
</reference>
<dbReference type="PANTHER" id="PTHR35286">
    <property type="entry name" value="EXPRESSED PROTEIN"/>
    <property type="match status" value="1"/>
</dbReference>
<dbReference type="Proteomes" id="UP000827889">
    <property type="component" value="Chromosome 9"/>
</dbReference>
<dbReference type="AlphaFoldDB" id="A0A8B8MWZ7"/>
<proteinExistence type="predicted"/>
<evidence type="ECO:0000313" key="3">
    <source>
        <dbReference type="RefSeq" id="XP_030514469.2"/>
    </source>
</evidence>
<dbReference type="GeneID" id="115728264"/>
<name>A0A8B8MWZ7_9MYRT</name>
<accession>A0A8B8MWZ7</accession>
<keyword evidence="2" id="KW-1185">Reference proteome</keyword>